<name>A0A061D711_BABBI</name>
<gene>
    <name evidence="2" type="ORF">BBBOND_0301970</name>
</gene>
<dbReference type="EMBL" id="LK391709">
    <property type="protein sequence ID" value="CDR96293.1"/>
    <property type="molecule type" value="Genomic_DNA"/>
</dbReference>
<feature type="region of interest" description="Disordered" evidence="1">
    <location>
        <begin position="553"/>
        <end position="582"/>
    </location>
</feature>
<accession>A0A061D711</accession>
<dbReference type="STRING" id="5866.A0A061D711"/>
<dbReference type="GeneID" id="24564834"/>
<dbReference type="VEuPathDB" id="PiroplasmaDB:BBBOND_0301970"/>
<feature type="compositionally biased region" description="Polar residues" evidence="1">
    <location>
        <begin position="564"/>
        <end position="578"/>
    </location>
</feature>
<dbReference type="AlphaFoldDB" id="A0A061D711"/>
<dbReference type="KEGG" id="bbig:BBBOND_0301970"/>
<evidence type="ECO:0000313" key="2">
    <source>
        <dbReference type="EMBL" id="CDR96293.1"/>
    </source>
</evidence>
<protein>
    <submittedName>
        <fullName evidence="2">Uncharacterized protein</fullName>
    </submittedName>
</protein>
<evidence type="ECO:0000313" key="3">
    <source>
        <dbReference type="Proteomes" id="UP000033188"/>
    </source>
</evidence>
<reference evidence="3" key="1">
    <citation type="journal article" date="2014" name="Nucleic Acids Res.">
        <title>The evolutionary dynamics of variant antigen genes in Babesia reveal a history of genomic innovation underlying host-parasite interaction.</title>
        <authorList>
            <person name="Jackson A.P."/>
            <person name="Otto T.D."/>
            <person name="Darby A."/>
            <person name="Ramaprasad A."/>
            <person name="Xia D."/>
            <person name="Echaide I.E."/>
            <person name="Farber M."/>
            <person name="Gahlot S."/>
            <person name="Gamble J."/>
            <person name="Gupta D."/>
            <person name="Gupta Y."/>
            <person name="Jackson L."/>
            <person name="Malandrin L."/>
            <person name="Malas T.B."/>
            <person name="Moussa E."/>
            <person name="Nair M."/>
            <person name="Reid A.J."/>
            <person name="Sanders M."/>
            <person name="Sharma J."/>
            <person name="Tracey A."/>
            <person name="Quail M.A."/>
            <person name="Weir W."/>
            <person name="Wastling J.M."/>
            <person name="Hall N."/>
            <person name="Willadsen P."/>
            <person name="Lingelbach K."/>
            <person name="Shiels B."/>
            <person name="Tait A."/>
            <person name="Berriman M."/>
            <person name="Allred D.R."/>
            <person name="Pain A."/>
        </authorList>
    </citation>
    <scope>NUCLEOTIDE SEQUENCE [LARGE SCALE GENOMIC DNA]</scope>
    <source>
        <strain evidence="3">Bond</strain>
    </source>
</reference>
<dbReference type="OrthoDB" id="10263741at2759"/>
<proteinExistence type="predicted"/>
<dbReference type="Proteomes" id="UP000033188">
    <property type="component" value="Chromosome 3"/>
</dbReference>
<dbReference type="RefSeq" id="XP_012768479.1">
    <property type="nucleotide sequence ID" value="XM_012913025.1"/>
</dbReference>
<evidence type="ECO:0000256" key="1">
    <source>
        <dbReference type="SAM" id="MobiDB-lite"/>
    </source>
</evidence>
<sequence length="790" mass="86771">MLAALLAHLERSNPRECAILADLESLESRLDELLLSQSHSASLKTIGVCPRLRLHISNTYEEQDDYPNRQGFVHTTPSSFTIYIRAYEVDSDGNLADGEEGVLSRYFRQILLCTPDRTVLWDRDGVRDLSPNSRRRCVAYPPVDAAASDAAFPEFGHRRDTLGGLIRDRVSSLYGGERRGRPVGNGAEKGRDSPTACVGMYGANDGRCLNGDPLYNNPGDYGEVDGEYYEPGFDFWRHSDSKQRDVGVEERGVDPGPYNGYDELQISQVCYSECQVTLYFFPTQLTMMCTISDLLESFLLMVNDGVAVTDSSRQIAFYRIISFLWIYAFERHLVYEIEEGTFFRLDGTLSQLLEMPQGSELTVQDVQQAVMVHVMPPKPIKVTHDIVLSGDSWKSASFVDVHLDSAIRGRKSFGKTEFEKQVDSLLPELRDLIHVRNIYDSYSRDPAKFVKFALSSSNVTIDKPFSDDLVRSSEKICESWLPRAIDKYMTLRDRSLCDILLGAFNSAPKSTTARDEVSDLSAREMFVNELSIEPVDQDGVPISAASDAISVVGEEDANARPSKSESISTEAKFDTSNDAGEPVTHDAVPAENGETANAATAVSAAYAQVEDNRMDSVSPTDIYNVNGVPPLGANDGIAAAYTACLPAPGTVQIVPKVPGEGDFQVPSFESAPHVSPYLGGGHDFSRPGKNVVVPSSSLVNPLGNYVSPDGVETTCVRVDLPGPGVTQQPNRLCIDRKLKETVDCMVPGNMIHHPSYSVETRYVANSVVGEGSRSMEGDFEMYGANGNEHV</sequence>
<keyword evidence="3" id="KW-1185">Reference proteome</keyword>
<organism evidence="2 3">
    <name type="scientific">Babesia bigemina</name>
    <dbReference type="NCBI Taxonomy" id="5866"/>
    <lineage>
        <taxon>Eukaryota</taxon>
        <taxon>Sar</taxon>
        <taxon>Alveolata</taxon>
        <taxon>Apicomplexa</taxon>
        <taxon>Aconoidasida</taxon>
        <taxon>Piroplasmida</taxon>
        <taxon>Babesiidae</taxon>
        <taxon>Babesia</taxon>
    </lineage>
</organism>